<dbReference type="Gene3D" id="3.30.1330.60">
    <property type="entry name" value="OmpA-like domain"/>
    <property type="match status" value="1"/>
</dbReference>
<keyword evidence="2 4" id="KW-0472">Membrane</keyword>
<dbReference type="CDD" id="cd07185">
    <property type="entry name" value="OmpA_C-like"/>
    <property type="match status" value="1"/>
</dbReference>
<dbReference type="Proteomes" id="UP000031012">
    <property type="component" value="Unassembled WGS sequence"/>
</dbReference>
<dbReference type="PROSITE" id="PS51123">
    <property type="entry name" value="OMPA_2"/>
    <property type="match status" value="1"/>
</dbReference>
<dbReference type="EMBL" id="JHQK01000016">
    <property type="protein sequence ID" value="KHN66031.1"/>
    <property type="molecule type" value="Genomic_DNA"/>
</dbReference>
<feature type="domain" description="OmpA-like" evidence="5">
    <location>
        <begin position="45"/>
        <end position="159"/>
    </location>
</feature>
<evidence type="ECO:0000313" key="6">
    <source>
        <dbReference type="EMBL" id="KHN66031.1"/>
    </source>
</evidence>
<protein>
    <submittedName>
        <fullName evidence="6">Membrane protein</fullName>
    </submittedName>
</protein>
<proteinExistence type="predicted"/>
<evidence type="ECO:0000313" key="7">
    <source>
        <dbReference type="Proteomes" id="UP000031012"/>
    </source>
</evidence>
<dbReference type="InterPro" id="IPR006665">
    <property type="entry name" value="OmpA-like"/>
</dbReference>
<dbReference type="SUPFAM" id="SSF103088">
    <property type="entry name" value="OmpA-like"/>
    <property type="match status" value="1"/>
</dbReference>
<reference evidence="6 7" key="1">
    <citation type="submission" date="2014-03" db="EMBL/GenBank/DDBJ databases">
        <title>Genome sequence of the diesel-degrader and plant-growth promoter Acinetobacter oleivorans PF-1 isolated from the roots of poplar tree.</title>
        <authorList>
            <person name="Gkorezis P."/>
            <person name="van Hamme J."/>
            <person name="Rineau F."/>
            <person name="Vangronsveld J."/>
            <person name="Francetti A."/>
        </authorList>
    </citation>
    <scope>NUCLEOTIDE SEQUENCE [LARGE SCALE GENOMIC DNA]</scope>
    <source>
        <strain evidence="6 7">PF1</strain>
    </source>
</reference>
<dbReference type="PANTHER" id="PTHR30329">
    <property type="entry name" value="STATOR ELEMENT OF FLAGELLAR MOTOR COMPLEX"/>
    <property type="match status" value="1"/>
</dbReference>
<dbReference type="InterPro" id="IPR050330">
    <property type="entry name" value="Bact_OuterMem_StrucFunc"/>
</dbReference>
<comment type="subcellular location">
    <subcellularLocation>
        <location evidence="1">Cell outer membrane</location>
    </subcellularLocation>
</comment>
<dbReference type="AlphaFoldDB" id="A0A0B2U509"/>
<evidence type="ECO:0000256" key="4">
    <source>
        <dbReference type="PROSITE-ProRule" id="PRU00473"/>
    </source>
</evidence>
<dbReference type="Pfam" id="PF00691">
    <property type="entry name" value="OmpA"/>
    <property type="match status" value="1"/>
</dbReference>
<keyword evidence="3" id="KW-0998">Cell outer membrane</keyword>
<sequence length="159" mass="17924">MNTRSLKLSFIALLCITLAGCLSFGPLKYRQVKLLKKEGFVLTDEGWTLGLPERLLFDFNNAELKQSHEAELARLANQLNKYDLNKLKIVGHTDDVGDATYNQKLSEERAQSVANLFLARGFKKENIYVIGRGSTQPYVPNTTNENRAINRRVAIVVIP</sequence>
<evidence type="ECO:0000256" key="2">
    <source>
        <dbReference type="ARBA" id="ARBA00023136"/>
    </source>
</evidence>
<dbReference type="PANTHER" id="PTHR30329:SF21">
    <property type="entry name" value="LIPOPROTEIN YIAD-RELATED"/>
    <property type="match status" value="1"/>
</dbReference>
<accession>A0A0B2U509</accession>
<evidence type="ECO:0000259" key="5">
    <source>
        <dbReference type="PROSITE" id="PS51123"/>
    </source>
</evidence>
<dbReference type="PRINTS" id="PR01021">
    <property type="entry name" value="OMPADOMAIN"/>
</dbReference>
<evidence type="ECO:0000256" key="1">
    <source>
        <dbReference type="ARBA" id="ARBA00004442"/>
    </source>
</evidence>
<name>A0A0B2U509_9GAMM</name>
<comment type="caution">
    <text evidence="6">The sequence shown here is derived from an EMBL/GenBank/DDBJ whole genome shotgun (WGS) entry which is preliminary data.</text>
</comment>
<dbReference type="GO" id="GO:0009279">
    <property type="term" value="C:cell outer membrane"/>
    <property type="evidence" value="ECO:0007669"/>
    <property type="project" value="UniProtKB-SubCell"/>
</dbReference>
<dbReference type="InterPro" id="IPR006664">
    <property type="entry name" value="OMP_bac"/>
</dbReference>
<evidence type="ECO:0000256" key="3">
    <source>
        <dbReference type="ARBA" id="ARBA00023237"/>
    </source>
</evidence>
<gene>
    <name evidence="6" type="ORF">DH17_04800</name>
</gene>
<dbReference type="PROSITE" id="PS51257">
    <property type="entry name" value="PROKAR_LIPOPROTEIN"/>
    <property type="match status" value="1"/>
</dbReference>
<dbReference type="InterPro" id="IPR036737">
    <property type="entry name" value="OmpA-like_sf"/>
</dbReference>
<organism evidence="6 7">
    <name type="scientific">Acinetobacter oleivorans</name>
    <dbReference type="NCBI Taxonomy" id="1148157"/>
    <lineage>
        <taxon>Bacteria</taxon>
        <taxon>Pseudomonadati</taxon>
        <taxon>Pseudomonadota</taxon>
        <taxon>Gammaproteobacteria</taxon>
        <taxon>Moraxellales</taxon>
        <taxon>Moraxellaceae</taxon>
        <taxon>Acinetobacter</taxon>
    </lineage>
</organism>